<dbReference type="GO" id="GO:0016020">
    <property type="term" value="C:membrane"/>
    <property type="evidence" value="ECO:0007669"/>
    <property type="project" value="UniProtKB-SubCell"/>
</dbReference>
<keyword evidence="4" id="KW-1133">Transmembrane helix</keyword>
<evidence type="ECO:0000256" key="6">
    <source>
        <dbReference type="ARBA" id="ARBA00023136"/>
    </source>
</evidence>
<keyword evidence="9" id="KW-1185">Reference proteome</keyword>
<evidence type="ECO:0000313" key="8">
    <source>
        <dbReference type="Ensembl" id="ENSNVIP00000024637.1"/>
    </source>
</evidence>
<dbReference type="InterPro" id="IPR019394">
    <property type="entry name" value="TEX28/TMCC"/>
</dbReference>
<protein>
    <submittedName>
        <fullName evidence="8">Uncharacterized protein</fullName>
    </submittedName>
</protein>
<feature type="region of interest" description="Disordered" evidence="7">
    <location>
        <begin position="1"/>
        <end position="34"/>
    </location>
</feature>
<dbReference type="GO" id="GO:0090148">
    <property type="term" value="P:membrane fission"/>
    <property type="evidence" value="ECO:0007669"/>
    <property type="project" value="TreeGrafter"/>
</dbReference>
<evidence type="ECO:0000256" key="5">
    <source>
        <dbReference type="ARBA" id="ARBA00023054"/>
    </source>
</evidence>
<comment type="similarity">
    <text evidence="2">Belongs to the TEX28 family.</text>
</comment>
<sequence>MEVSRLAQTSRAVASSTHGSFRTDSVDGTPDPQHTKAALAHLQQKILKLTEQIKIAQTAQDDNVAEYLTCLHCCRSVQVQNRHTGHAELRIRCTTT</sequence>
<evidence type="ECO:0000256" key="7">
    <source>
        <dbReference type="SAM" id="MobiDB-lite"/>
    </source>
</evidence>
<keyword evidence="3" id="KW-0812">Transmembrane</keyword>
<organism evidence="8 9">
    <name type="scientific">Neovison vison</name>
    <name type="common">American mink</name>
    <name type="synonym">Mustela vison</name>
    <dbReference type="NCBI Taxonomy" id="452646"/>
    <lineage>
        <taxon>Eukaryota</taxon>
        <taxon>Metazoa</taxon>
        <taxon>Chordata</taxon>
        <taxon>Craniata</taxon>
        <taxon>Vertebrata</taxon>
        <taxon>Euteleostomi</taxon>
        <taxon>Mammalia</taxon>
        <taxon>Eutheria</taxon>
        <taxon>Laurasiatheria</taxon>
        <taxon>Carnivora</taxon>
        <taxon>Caniformia</taxon>
        <taxon>Musteloidea</taxon>
        <taxon>Mustelidae</taxon>
        <taxon>Mustelinae</taxon>
        <taxon>Neogale</taxon>
    </lineage>
</organism>
<proteinExistence type="inferred from homology"/>
<reference evidence="8" key="2">
    <citation type="submission" date="2025-09" db="UniProtKB">
        <authorList>
            <consortium name="Ensembl"/>
        </authorList>
    </citation>
    <scope>IDENTIFICATION</scope>
</reference>
<name>A0A8C7EUK4_NEOVI</name>
<dbReference type="Pfam" id="PF10267">
    <property type="entry name" value="Tmemb_cc2"/>
    <property type="match status" value="1"/>
</dbReference>
<reference evidence="8" key="1">
    <citation type="submission" date="2025-08" db="UniProtKB">
        <authorList>
            <consortium name="Ensembl"/>
        </authorList>
    </citation>
    <scope>IDENTIFICATION</scope>
</reference>
<keyword evidence="5" id="KW-0175">Coiled coil</keyword>
<dbReference type="GO" id="GO:0016197">
    <property type="term" value="P:endosomal transport"/>
    <property type="evidence" value="ECO:0007669"/>
    <property type="project" value="TreeGrafter"/>
</dbReference>
<comment type="subcellular location">
    <subcellularLocation>
        <location evidence="1">Membrane</location>
    </subcellularLocation>
</comment>
<evidence type="ECO:0000256" key="3">
    <source>
        <dbReference type="ARBA" id="ARBA00022692"/>
    </source>
</evidence>
<dbReference type="PANTHER" id="PTHR17613:SF11">
    <property type="entry name" value="TRANSMEMBRANE AND COILED-COIL DOMAINS PROTEIN 1"/>
    <property type="match status" value="1"/>
</dbReference>
<accession>A0A8C7EUK4</accession>
<dbReference type="GeneTree" id="ENSGT00940000155189"/>
<evidence type="ECO:0000256" key="1">
    <source>
        <dbReference type="ARBA" id="ARBA00004370"/>
    </source>
</evidence>
<evidence type="ECO:0000256" key="4">
    <source>
        <dbReference type="ARBA" id="ARBA00022989"/>
    </source>
</evidence>
<dbReference type="PANTHER" id="PTHR17613">
    <property type="entry name" value="CEREBRAL PROTEIN-11-RELATED"/>
    <property type="match status" value="1"/>
</dbReference>
<evidence type="ECO:0000256" key="2">
    <source>
        <dbReference type="ARBA" id="ARBA00008108"/>
    </source>
</evidence>
<keyword evidence="6" id="KW-0472">Membrane</keyword>
<dbReference type="AlphaFoldDB" id="A0A8C7EUK4"/>
<evidence type="ECO:0000313" key="9">
    <source>
        <dbReference type="Proteomes" id="UP000694425"/>
    </source>
</evidence>
<dbReference type="GO" id="GO:0097750">
    <property type="term" value="P:endosome membrane tubulation"/>
    <property type="evidence" value="ECO:0007669"/>
    <property type="project" value="TreeGrafter"/>
</dbReference>
<dbReference type="GO" id="GO:0140285">
    <property type="term" value="P:endosome fission"/>
    <property type="evidence" value="ECO:0007669"/>
    <property type="project" value="TreeGrafter"/>
</dbReference>
<dbReference type="GO" id="GO:0012505">
    <property type="term" value="C:endomembrane system"/>
    <property type="evidence" value="ECO:0007669"/>
    <property type="project" value="TreeGrafter"/>
</dbReference>
<dbReference type="Ensembl" id="ENSNVIT00000028593.1">
    <property type="protein sequence ID" value="ENSNVIP00000024637.1"/>
    <property type="gene ID" value="ENSNVIG00000019106.1"/>
</dbReference>
<feature type="compositionally biased region" description="Polar residues" evidence="7">
    <location>
        <begin position="1"/>
        <end position="23"/>
    </location>
</feature>
<dbReference type="Proteomes" id="UP000694425">
    <property type="component" value="Unplaced"/>
</dbReference>